<dbReference type="PANTHER" id="PTHR45339">
    <property type="entry name" value="HYBRID SIGNAL TRANSDUCTION HISTIDINE KINASE J"/>
    <property type="match status" value="1"/>
</dbReference>
<dbReference type="InterPro" id="IPR036097">
    <property type="entry name" value="HisK_dim/P_sf"/>
</dbReference>
<dbReference type="InterPro" id="IPR001789">
    <property type="entry name" value="Sig_transdc_resp-reg_receiver"/>
</dbReference>
<dbReference type="EC" id="2.7.13.3" evidence="2"/>
<comment type="catalytic activity">
    <reaction evidence="1">
        <text>ATP + protein L-histidine = ADP + protein N-phospho-L-histidine.</text>
        <dbReference type="EC" id="2.7.13.3"/>
    </reaction>
</comment>
<dbReference type="Gene3D" id="3.30.565.10">
    <property type="entry name" value="Histidine kinase-like ATPase, C-terminal domain"/>
    <property type="match status" value="1"/>
</dbReference>
<sequence length="564" mass="62853">MTSRGAIERKLAREIAARKQAELLLEQKSLELHEANQQLNLVLSELKRQSHIDLHKLQFESQINETLLYFGRAFLGRTLNDGLIMSLLERLESSFALGLCGVFLVSGSVSTVKESQFGSTATTDVQGIRPFAVWHDTVLSLPLEVDHRLVGELSVKVLDQDIEADFVVSQLRLVADLLCSAINRQIILTSNQQARARAEESEKATKEFVAMINHELRTPLNGLLGSVELLSDTQLDEEQRTFLVNISHSGELLRHIINDILDFSKMSAGMMELIPCQFSKADLTGMLKSVFANRALDKGIGLSIDCSKKVPARLEGDFDRICQVLINVIGNAIKFTVDGSVDVVIRWKDSKLSVLVKDTGLGIPTEAQAFLFDPFVQADLTAKRKFEGTGLGLAICKNLIELMGGEISFVSQEGVGTQFDILIPLKAISARQKSQLIQTQSPSKQLETLSILVVDDIRMNQVIFNQMMRKISVVPDIANNGLEAIDTVAKRDYDIIFMDCRMPEMDGFEATEYLRRQKYTKPIIALTAGTTLEERDRCIQSGMDDILSKPYTAKELKSMIEKWA</sequence>
<evidence type="ECO:0000256" key="6">
    <source>
        <dbReference type="SAM" id="Coils"/>
    </source>
</evidence>
<evidence type="ECO:0000313" key="9">
    <source>
        <dbReference type="EMBL" id="GLT16640.1"/>
    </source>
</evidence>
<dbReference type="CDD" id="cd00082">
    <property type="entry name" value="HisKA"/>
    <property type="match status" value="1"/>
</dbReference>
<dbReference type="CDD" id="cd17546">
    <property type="entry name" value="REC_hyHK_CKI1_RcsC-like"/>
    <property type="match status" value="1"/>
</dbReference>
<keyword evidence="4" id="KW-0378">Hydrolase</keyword>
<dbReference type="InterPro" id="IPR005467">
    <property type="entry name" value="His_kinase_dom"/>
</dbReference>
<comment type="caution">
    <text evidence="9">The sequence shown here is derived from an EMBL/GenBank/DDBJ whole genome shotgun (WGS) entry which is preliminary data.</text>
</comment>
<dbReference type="PANTHER" id="PTHR45339:SF5">
    <property type="entry name" value="HISTIDINE KINASE"/>
    <property type="match status" value="1"/>
</dbReference>
<dbReference type="SUPFAM" id="SSF55874">
    <property type="entry name" value="ATPase domain of HSP90 chaperone/DNA topoisomerase II/histidine kinase"/>
    <property type="match status" value="1"/>
</dbReference>
<feature type="coiled-coil region" evidence="6">
    <location>
        <begin position="18"/>
        <end position="45"/>
    </location>
</feature>
<dbReference type="InterPro" id="IPR036890">
    <property type="entry name" value="HATPase_C_sf"/>
</dbReference>
<keyword evidence="10" id="KW-1185">Reference proteome</keyword>
<dbReference type="Pfam" id="PF00512">
    <property type="entry name" value="HisKA"/>
    <property type="match status" value="1"/>
</dbReference>
<dbReference type="SMART" id="SM00387">
    <property type="entry name" value="HATPase_c"/>
    <property type="match status" value="1"/>
</dbReference>
<feature type="modified residue" description="4-aspartylphosphate" evidence="5">
    <location>
        <position position="499"/>
    </location>
</feature>
<dbReference type="InterPro" id="IPR003594">
    <property type="entry name" value="HATPase_dom"/>
</dbReference>
<dbReference type="Pfam" id="PF00072">
    <property type="entry name" value="Response_reg"/>
    <property type="match status" value="1"/>
</dbReference>
<keyword evidence="9" id="KW-0808">Transferase</keyword>
<keyword evidence="3 5" id="KW-0597">Phosphoprotein</keyword>
<dbReference type="Gene3D" id="3.40.50.2300">
    <property type="match status" value="1"/>
</dbReference>
<proteinExistence type="predicted"/>
<reference evidence="10" key="1">
    <citation type="journal article" date="2019" name="Int. J. Syst. Evol. Microbiol.">
        <title>The Global Catalogue of Microorganisms (GCM) 10K type strain sequencing project: providing services to taxonomists for standard genome sequencing and annotation.</title>
        <authorList>
            <consortium name="The Broad Institute Genomics Platform"/>
            <consortium name="The Broad Institute Genome Sequencing Center for Infectious Disease"/>
            <person name="Wu L."/>
            <person name="Ma J."/>
        </authorList>
    </citation>
    <scope>NUCLEOTIDE SEQUENCE [LARGE SCALE GENOMIC DNA]</scope>
    <source>
        <strain evidence="10">NBRC 108723</strain>
    </source>
</reference>
<evidence type="ECO:0000256" key="2">
    <source>
        <dbReference type="ARBA" id="ARBA00012438"/>
    </source>
</evidence>
<dbReference type="PROSITE" id="PS50110">
    <property type="entry name" value="RESPONSE_REGULATORY"/>
    <property type="match status" value="1"/>
</dbReference>
<dbReference type="InterPro" id="IPR011006">
    <property type="entry name" value="CheY-like_superfamily"/>
</dbReference>
<dbReference type="EMBL" id="BSPW01000010">
    <property type="protein sequence ID" value="GLT16640.1"/>
    <property type="molecule type" value="Genomic_DNA"/>
</dbReference>
<feature type="domain" description="Histidine kinase" evidence="7">
    <location>
        <begin position="211"/>
        <end position="427"/>
    </location>
</feature>
<dbReference type="GO" id="GO:0016301">
    <property type="term" value="F:kinase activity"/>
    <property type="evidence" value="ECO:0007669"/>
    <property type="project" value="UniProtKB-KW"/>
</dbReference>
<evidence type="ECO:0000313" key="10">
    <source>
        <dbReference type="Proteomes" id="UP001157138"/>
    </source>
</evidence>
<accession>A0ABQ6EVU7</accession>
<dbReference type="Proteomes" id="UP001157138">
    <property type="component" value="Unassembled WGS sequence"/>
</dbReference>
<keyword evidence="9" id="KW-0418">Kinase</keyword>
<evidence type="ECO:0000256" key="3">
    <source>
        <dbReference type="ARBA" id="ARBA00022553"/>
    </source>
</evidence>
<dbReference type="Pfam" id="PF02518">
    <property type="entry name" value="HATPase_c"/>
    <property type="match status" value="1"/>
</dbReference>
<dbReference type="PROSITE" id="PS50109">
    <property type="entry name" value="HIS_KIN"/>
    <property type="match status" value="1"/>
</dbReference>
<dbReference type="CDD" id="cd16922">
    <property type="entry name" value="HATPase_EvgS-ArcB-TorS-like"/>
    <property type="match status" value="1"/>
</dbReference>
<evidence type="ECO:0000256" key="5">
    <source>
        <dbReference type="PROSITE-ProRule" id="PRU00169"/>
    </source>
</evidence>
<feature type="domain" description="Response regulatory" evidence="8">
    <location>
        <begin position="450"/>
        <end position="564"/>
    </location>
</feature>
<dbReference type="Gene3D" id="1.10.287.130">
    <property type="match status" value="1"/>
</dbReference>
<dbReference type="PRINTS" id="PR00344">
    <property type="entry name" value="BCTRLSENSOR"/>
</dbReference>
<evidence type="ECO:0000259" key="8">
    <source>
        <dbReference type="PROSITE" id="PS50110"/>
    </source>
</evidence>
<evidence type="ECO:0000256" key="1">
    <source>
        <dbReference type="ARBA" id="ARBA00000085"/>
    </source>
</evidence>
<protein>
    <recommendedName>
        <fullName evidence="2">histidine kinase</fullName>
        <ecNumber evidence="2">2.7.13.3</ecNumber>
    </recommendedName>
</protein>
<dbReference type="SUPFAM" id="SSF52172">
    <property type="entry name" value="CheY-like"/>
    <property type="match status" value="1"/>
</dbReference>
<dbReference type="SUPFAM" id="SSF47384">
    <property type="entry name" value="Homodimeric domain of signal transducing histidine kinase"/>
    <property type="match status" value="1"/>
</dbReference>
<dbReference type="InterPro" id="IPR003661">
    <property type="entry name" value="HisK_dim/P_dom"/>
</dbReference>
<dbReference type="SMART" id="SM00388">
    <property type="entry name" value="HisKA"/>
    <property type="match status" value="1"/>
</dbReference>
<gene>
    <name evidence="9" type="ORF">GCM10007938_04160</name>
</gene>
<evidence type="ECO:0000259" key="7">
    <source>
        <dbReference type="PROSITE" id="PS50109"/>
    </source>
</evidence>
<dbReference type="SMART" id="SM00448">
    <property type="entry name" value="REC"/>
    <property type="match status" value="1"/>
</dbReference>
<keyword evidence="6" id="KW-0175">Coiled coil</keyword>
<name>A0ABQ6EVU7_9VIBR</name>
<evidence type="ECO:0000256" key="4">
    <source>
        <dbReference type="ARBA" id="ARBA00022801"/>
    </source>
</evidence>
<organism evidence="9 10">
    <name type="scientific">Vibrio zhanjiangensis</name>
    <dbReference type="NCBI Taxonomy" id="1046128"/>
    <lineage>
        <taxon>Bacteria</taxon>
        <taxon>Pseudomonadati</taxon>
        <taxon>Pseudomonadota</taxon>
        <taxon>Gammaproteobacteria</taxon>
        <taxon>Vibrionales</taxon>
        <taxon>Vibrionaceae</taxon>
        <taxon>Vibrio</taxon>
    </lineage>
</organism>
<dbReference type="RefSeq" id="WP_284190567.1">
    <property type="nucleotide sequence ID" value="NZ_BSPW01000010.1"/>
</dbReference>
<dbReference type="InterPro" id="IPR004358">
    <property type="entry name" value="Sig_transdc_His_kin-like_C"/>
</dbReference>